<feature type="region of interest" description="Disordered" evidence="6">
    <location>
        <begin position="443"/>
        <end position="465"/>
    </location>
</feature>
<dbReference type="Gene3D" id="3.20.20.30">
    <property type="entry name" value="Luciferase-like domain"/>
    <property type="match status" value="1"/>
</dbReference>
<organism evidence="8 9">
    <name type="scientific">Novosphingobium clariflavum</name>
    <dbReference type="NCBI Taxonomy" id="2029884"/>
    <lineage>
        <taxon>Bacteria</taxon>
        <taxon>Pseudomonadati</taxon>
        <taxon>Pseudomonadota</taxon>
        <taxon>Alphaproteobacteria</taxon>
        <taxon>Sphingomonadales</taxon>
        <taxon>Sphingomonadaceae</taxon>
        <taxon>Novosphingobium</taxon>
    </lineage>
</organism>
<evidence type="ECO:0000256" key="5">
    <source>
        <dbReference type="ARBA" id="ARBA00033748"/>
    </source>
</evidence>
<evidence type="ECO:0000313" key="9">
    <source>
        <dbReference type="Proteomes" id="UP001589858"/>
    </source>
</evidence>
<evidence type="ECO:0000256" key="6">
    <source>
        <dbReference type="SAM" id="MobiDB-lite"/>
    </source>
</evidence>
<evidence type="ECO:0000259" key="7">
    <source>
        <dbReference type="Pfam" id="PF00296"/>
    </source>
</evidence>
<dbReference type="InterPro" id="IPR011251">
    <property type="entry name" value="Luciferase-like_dom"/>
</dbReference>
<proteinExistence type="inferred from homology"/>
<evidence type="ECO:0000256" key="3">
    <source>
        <dbReference type="ARBA" id="ARBA00023002"/>
    </source>
</evidence>
<evidence type="ECO:0000256" key="1">
    <source>
        <dbReference type="ARBA" id="ARBA00022630"/>
    </source>
</evidence>
<keyword evidence="4" id="KW-0503">Monooxygenase</keyword>
<dbReference type="Proteomes" id="UP001589858">
    <property type="component" value="Unassembled WGS sequence"/>
</dbReference>
<feature type="domain" description="Luciferase-like" evidence="7">
    <location>
        <begin position="28"/>
        <end position="390"/>
    </location>
</feature>
<keyword evidence="2" id="KW-0288">FMN</keyword>
<dbReference type="EMBL" id="JBHLTM010000078">
    <property type="protein sequence ID" value="MFC0686905.1"/>
    <property type="molecule type" value="Genomic_DNA"/>
</dbReference>
<dbReference type="SUPFAM" id="SSF51679">
    <property type="entry name" value="Bacterial luciferase-like"/>
    <property type="match status" value="1"/>
</dbReference>
<dbReference type="EC" id="1.-.-.-" evidence="8"/>
<evidence type="ECO:0000313" key="8">
    <source>
        <dbReference type="EMBL" id="MFC0686905.1"/>
    </source>
</evidence>
<gene>
    <name evidence="8" type="ORF">ACFFF8_20170</name>
</gene>
<evidence type="ECO:0000256" key="4">
    <source>
        <dbReference type="ARBA" id="ARBA00023033"/>
    </source>
</evidence>
<dbReference type="PANTHER" id="PTHR30011:SF16">
    <property type="entry name" value="C2H2 FINGER DOMAIN TRANSCRIPTION FACTOR (EUROFUNG)-RELATED"/>
    <property type="match status" value="1"/>
</dbReference>
<dbReference type="InterPro" id="IPR016215">
    <property type="entry name" value="NTA_MOA"/>
</dbReference>
<dbReference type="PANTHER" id="PTHR30011">
    <property type="entry name" value="ALKANESULFONATE MONOOXYGENASE-RELATED"/>
    <property type="match status" value="1"/>
</dbReference>
<reference evidence="8 9" key="1">
    <citation type="submission" date="2024-09" db="EMBL/GenBank/DDBJ databases">
        <authorList>
            <person name="Sun Q."/>
            <person name="Mori K."/>
        </authorList>
    </citation>
    <scope>NUCLEOTIDE SEQUENCE [LARGE SCALE GENOMIC DNA]</scope>
    <source>
        <strain evidence="8 9">CICC 11035S</strain>
    </source>
</reference>
<name>A0ABV6SCC3_9SPHN</name>
<dbReference type="NCBIfam" id="TIGR03860">
    <property type="entry name" value="FMN_nitrolo"/>
    <property type="match status" value="1"/>
</dbReference>
<keyword evidence="9" id="KW-1185">Reference proteome</keyword>
<keyword evidence="1" id="KW-0285">Flavoprotein</keyword>
<evidence type="ECO:0000256" key="2">
    <source>
        <dbReference type="ARBA" id="ARBA00022643"/>
    </source>
</evidence>
<dbReference type="RefSeq" id="WP_267221909.1">
    <property type="nucleotide sequence ID" value="NZ_JAPCWC010000012.1"/>
</dbReference>
<dbReference type="CDD" id="cd01095">
    <property type="entry name" value="Nitrilotriacetate_monoxgenase"/>
    <property type="match status" value="1"/>
</dbReference>
<feature type="compositionally biased region" description="Low complexity" evidence="6">
    <location>
        <begin position="443"/>
        <end position="457"/>
    </location>
</feature>
<dbReference type="PIRSF" id="PIRSF000337">
    <property type="entry name" value="NTA_MOA"/>
    <property type="match status" value="1"/>
</dbReference>
<dbReference type="InterPro" id="IPR036661">
    <property type="entry name" value="Luciferase-like_sf"/>
</dbReference>
<comment type="similarity">
    <text evidence="5">Belongs to the NtaA/SnaA/DszA monooxygenase family.</text>
</comment>
<sequence>MTDTARPRRQMRLGAFLFGVGHHAAAWRHPDVDPQAPFRFDYWLDLARKAEAAKFDAVFLADNVALFGSSPETIAYTPPVYTGEPLTLLAALATHTSHIGLIATVSTTYLAPYHVARKFAALDQLSGGRAGWNLVTSGSDAEAANFGLDRQLSHDNRYQIATEHVEVVKALWDSFADDAVIADKASGRFYDPAKLRLVNHEGEHFRVRGPLQTGRPVQGHPVIVQAGSSQDGQKLAAATAELVFTAQQSRLASRAFVQGLKDKAEALGRARDDVLVLPGVTIYVAPTREEAEAKLARLHDFVDMGGALQSIRTFLEWDLTGADLDAPPPPPPFTEGWQSRQKLFYDLALEEGLTVRQLVSRMSAARGHLVLVGTPAEVVDQLEEWFESGAADGFNILAPIFPQGLDDVIELVLPELRRRGLFRHEYEGRTLRENLGLARPADGFSADGAADSAPGPALTDRRSHA</sequence>
<dbReference type="GO" id="GO:0016491">
    <property type="term" value="F:oxidoreductase activity"/>
    <property type="evidence" value="ECO:0007669"/>
    <property type="project" value="UniProtKB-KW"/>
</dbReference>
<protein>
    <submittedName>
        <fullName evidence="8">LLM class flavin-dependent oxidoreductase</fullName>
        <ecNumber evidence="8">1.-.-.-</ecNumber>
    </submittedName>
</protein>
<dbReference type="Pfam" id="PF00296">
    <property type="entry name" value="Bac_luciferase"/>
    <property type="match status" value="1"/>
</dbReference>
<accession>A0ABV6SCC3</accession>
<comment type="caution">
    <text evidence="8">The sequence shown here is derived from an EMBL/GenBank/DDBJ whole genome shotgun (WGS) entry which is preliminary data.</text>
</comment>
<keyword evidence="3 8" id="KW-0560">Oxidoreductase</keyword>
<dbReference type="InterPro" id="IPR051260">
    <property type="entry name" value="Diverse_substr_monoxygenases"/>
</dbReference>